<evidence type="ECO:0000313" key="2">
    <source>
        <dbReference type="EMBL" id="XCI28060.1"/>
    </source>
</evidence>
<reference evidence="2" key="1">
    <citation type="journal article" date="2018" name="Antonie Van Leeuwenhoek">
        <title>Proteinivorax hydrogeniformans sp. nov., an anaerobic, haloalkaliphilic bacterium fermenting proteinaceous compounds with high hydrogen production.</title>
        <authorList>
            <person name="Boltyanskaya Y."/>
            <person name="Detkova E."/>
            <person name="Pimenov N."/>
            <person name="Kevbrin V."/>
        </authorList>
    </citation>
    <scope>NUCLEOTIDE SEQUENCE</scope>
    <source>
        <strain evidence="2">Z-710</strain>
    </source>
</reference>
<evidence type="ECO:0008006" key="3">
    <source>
        <dbReference type="Google" id="ProtNLM"/>
    </source>
</evidence>
<name>A0AAU8HRN4_9FIRM</name>
<sequence length="246" mass="28185">MIYKGRLVKFYAVIVILVALLIVLIASFLYLLPASAPDIEQENVSIPTNEDEPPTFKDDLVVKVIYKCEVCGEVNDPKKAKYFEGRFSGETIRDFNEEIKEQYPNLEPKQVTNQEILILKQSEEEFCSNCLEYKYAKIEGTSLVFYKGHPKIGNETERLENIVNFVGDQEQLQKFQEGIPLDNSYELYIGVFRGKLTLFKDKPVHSQPLIQFLDLEIRADAIGMLEDEGRIESLGDLIDILENYAS</sequence>
<accession>A0AAU8HRN4</accession>
<proteinExistence type="predicted"/>
<organism evidence="2">
    <name type="scientific">Proteinivorax hydrogeniformans</name>
    <dbReference type="NCBI Taxonomy" id="1826727"/>
    <lineage>
        <taxon>Bacteria</taxon>
        <taxon>Bacillati</taxon>
        <taxon>Bacillota</taxon>
        <taxon>Clostridia</taxon>
        <taxon>Eubacteriales</taxon>
        <taxon>Proteinivoracaceae</taxon>
        <taxon>Proteinivorax</taxon>
    </lineage>
</organism>
<dbReference type="EMBL" id="CP159485">
    <property type="protein sequence ID" value="XCI28060.1"/>
    <property type="molecule type" value="Genomic_DNA"/>
</dbReference>
<reference evidence="2" key="2">
    <citation type="submission" date="2024-06" db="EMBL/GenBank/DDBJ databases">
        <authorList>
            <person name="Petrova K.O."/>
            <person name="Toshchakov S.V."/>
            <person name="Boltjanskaja Y.V."/>
            <person name="Kevbrin V.V."/>
        </authorList>
    </citation>
    <scope>NUCLEOTIDE SEQUENCE</scope>
    <source>
        <strain evidence="2">Z-710</strain>
    </source>
</reference>
<protein>
    <recommendedName>
        <fullName evidence="3">Bypass of forespore C C-terminal domain-containing protein</fullName>
    </recommendedName>
</protein>
<keyword evidence="1" id="KW-0812">Transmembrane</keyword>
<keyword evidence="1" id="KW-0472">Membrane</keyword>
<dbReference type="RefSeq" id="WP_353892637.1">
    <property type="nucleotide sequence ID" value="NZ_CP159485.1"/>
</dbReference>
<dbReference type="AlphaFoldDB" id="A0AAU8HRN4"/>
<keyword evidence="1" id="KW-1133">Transmembrane helix</keyword>
<feature type="transmembrane region" description="Helical" evidence="1">
    <location>
        <begin position="12"/>
        <end position="32"/>
    </location>
</feature>
<evidence type="ECO:0000256" key="1">
    <source>
        <dbReference type="SAM" id="Phobius"/>
    </source>
</evidence>
<gene>
    <name evidence="2" type="ORF">PRVXH_001994</name>
</gene>